<comment type="similarity">
    <text evidence="5">Belongs to the Prp family.</text>
</comment>
<dbReference type="PANTHER" id="PTHR39178:SF1">
    <property type="entry name" value="RIBOSOMAL-PROCESSING CYSTEINE PROTEASE PRP"/>
    <property type="match status" value="1"/>
</dbReference>
<keyword evidence="4" id="KW-0788">Thiol protease</keyword>
<dbReference type="Gene3D" id="3.30.70.1490">
    <property type="entry name" value="Cysteine protease Prp"/>
    <property type="match status" value="1"/>
</dbReference>
<evidence type="ECO:0000256" key="2">
    <source>
        <dbReference type="ARBA" id="ARBA00022670"/>
    </source>
</evidence>
<dbReference type="PANTHER" id="PTHR39178">
    <property type="entry name" value="HYPOTHETICAL RIBOSOME-ASSOCIATED PROTEIN"/>
    <property type="match status" value="1"/>
</dbReference>
<sequence>MIRVTFWRGRDGELGGFRVTGHAGYGTKGGDIVCAAVSALAQTAVLGLEDQLEGKPQVTISDGDLQCRLPADLSPAGARTARVILRTLEVGLNTIAIDYRPYVQVEYKTLSSET</sequence>
<keyword evidence="7" id="KW-0687">Ribonucleoprotein</keyword>
<dbReference type="Proteomes" id="UP000063718">
    <property type="component" value="Unassembled WGS sequence"/>
</dbReference>
<dbReference type="GO" id="GO:0006508">
    <property type="term" value="P:proteolysis"/>
    <property type="evidence" value="ECO:0007669"/>
    <property type="project" value="UniProtKB-KW"/>
</dbReference>
<dbReference type="EMBL" id="DF238840">
    <property type="protein sequence ID" value="GAF26284.1"/>
    <property type="molecule type" value="Genomic_DNA"/>
</dbReference>
<evidence type="ECO:0000256" key="1">
    <source>
        <dbReference type="ARBA" id="ARBA00022517"/>
    </source>
</evidence>
<keyword evidence="3" id="KW-0378">Hydrolase</keyword>
<keyword evidence="2" id="KW-0645">Protease</keyword>
<evidence type="ECO:0000256" key="5">
    <source>
        <dbReference type="ARBA" id="ARBA00044503"/>
    </source>
</evidence>
<dbReference type="GO" id="GO:0008234">
    <property type="term" value="F:cysteine-type peptidase activity"/>
    <property type="evidence" value="ECO:0007669"/>
    <property type="project" value="UniProtKB-KW"/>
</dbReference>
<accession>A0A0S6UFP7</accession>
<keyword evidence="1" id="KW-0690">Ribosome biogenesis</keyword>
<dbReference type="Pfam" id="PF04327">
    <property type="entry name" value="Peptidase_Prp"/>
    <property type="match status" value="1"/>
</dbReference>
<dbReference type="GO" id="GO:0042254">
    <property type="term" value="P:ribosome biogenesis"/>
    <property type="evidence" value="ECO:0007669"/>
    <property type="project" value="UniProtKB-KW"/>
</dbReference>
<dbReference type="GO" id="GO:0005840">
    <property type="term" value="C:ribosome"/>
    <property type="evidence" value="ECO:0007669"/>
    <property type="project" value="UniProtKB-KW"/>
</dbReference>
<dbReference type="RefSeq" id="WP_025773981.1">
    <property type="nucleotide sequence ID" value="NZ_DF238840.1"/>
</dbReference>
<dbReference type="SUPFAM" id="SSF118010">
    <property type="entry name" value="TM1457-like"/>
    <property type="match status" value="1"/>
</dbReference>
<evidence type="ECO:0000256" key="3">
    <source>
        <dbReference type="ARBA" id="ARBA00022801"/>
    </source>
</evidence>
<proteinExistence type="inferred from homology"/>
<dbReference type="AlphaFoldDB" id="A0A0S6UFP7"/>
<evidence type="ECO:0000313" key="7">
    <source>
        <dbReference type="EMBL" id="GAF26284.1"/>
    </source>
</evidence>
<reference evidence="7" key="1">
    <citation type="journal article" date="2014" name="Gene">
        <title>Genome-guided analysis of transformation efficiency and carbon dioxide assimilation by Moorella thermoacetica Y72.</title>
        <authorList>
            <person name="Tsukahara K."/>
            <person name="Kita A."/>
            <person name="Nakashimada Y."/>
            <person name="Hoshino T."/>
            <person name="Murakami K."/>
        </authorList>
    </citation>
    <scope>NUCLEOTIDE SEQUENCE [LARGE SCALE GENOMIC DNA]</scope>
    <source>
        <strain evidence="7">Y72</strain>
    </source>
</reference>
<name>A0A0S6UFP7_NEOTH</name>
<dbReference type="InterPro" id="IPR007422">
    <property type="entry name" value="Peptidase_Prp"/>
</dbReference>
<evidence type="ECO:0000256" key="4">
    <source>
        <dbReference type="ARBA" id="ARBA00022807"/>
    </source>
</evidence>
<evidence type="ECO:0000256" key="6">
    <source>
        <dbReference type="ARBA" id="ARBA00044538"/>
    </source>
</evidence>
<organism evidence="7">
    <name type="scientific">Moorella thermoacetica Y72</name>
    <dbReference type="NCBI Taxonomy" id="1325331"/>
    <lineage>
        <taxon>Bacteria</taxon>
        <taxon>Bacillati</taxon>
        <taxon>Bacillota</taxon>
        <taxon>Clostridia</taxon>
        <taxon>Neomoorellales</taxon>
        <taxon>Neomoorellaceae</taxon>
        <taxon>Neomoorella</taxon>
    </lineage>
</organism>
<protein>
    <recommendedName>
        <fullName evidence="6">Ribosomal processing cysteine protease Prp</fullName>
    </recommendedName>
</protein>
<dbReference type="InterPro" id="IPR036764">
    <property type="entry name" value="Peptidase_Prp_sf"/>
</dbReference>
<dbReference type="CDD" id="cd16332">
    <property type="entry name" value="Prp-like"/>
    <property type="match status" value="1"/>
</dbReference>
<keyword evidence="7" id="KW-0689">Ribosomal protein</keyword>
<gene>
    <name evidence="7" type="ORF">MTY_1623</name>
</gene>